<accession>A0A427A6C3</accession>
<protein>
    <submittedName>
        <fullName evidence="1">Uncharacterized protein</fullName>
    </submittedName>
</protein>
<sequence>LRVRRGQPLAGCPLTVSDRPLRARRWQPTLQAGRNRPHSRVAAPCGLLPLQAFAPCKGALATTGHPCRGVSRGQGLWPGVVARGRGQGPWPQPAAPCNQPLLLAVLGANALNDSTRVNLITRSLKPMFHTKTLALIPLLGNLSRTPDIVNYYLHNNSLDSSTMDILCHYAIVPGSLKRINSPSLNCLYERAP</sequence>
<dbReference type="AlphaFoldDB" id="A0A427A6C3"/>
<organism evidence="1 2">
    <name type="scientific">Ensete ventricosum</name>
    <name type="common">Abyssinian banana</name>
    <name type="synonym">Musa ensete</name>
    <dbReference type="NCBI Taxonomy" id="4639"/>
    <lineage>
        <taxon>Eukaryota</taxon>
        <taxon>Viridiplantae</taxon>
        <taxon>Streptophyta</taxon>
        <taxon>Embryophyta</taxon>
        <taxon>Tracheophyta</taxon>
        <taxon>Spermatophyta</taxon>
        <taxon>Magnoliopsida</taxon>
        <taxon>Liliopsida</taxon>
        <taxon>Zingiberales</taxon>
        <taxon>Musaceae</taxon>
        <taxon>Ensete</taxon>
    </lineage>
</organism>
<evidence type="ECO:0000313" key="2">
    <source>
        <dbReference type="Proteomes" id="UP000287651"/>
    </source>
</evidence>
<evidence type="ECO:0000313" key="1">
    <source>
        <dbReference type="EMBL" id="RRT71785.1"/>
    </source>
</evidence>
<comment type="caution">
    <text evidence="1">The sequence shown here is derived from an EMBL/GenBank/DDBJ whole genome shotgun (WGS) entry which is preliminary data.</text>
</comment>
<feature type="non-terminal residue" evidence="1">
    <location>
        <position position="1"/>
    </location>
</feature>
<gene>
    <name evidence="1" type="ORF">B296_00030693</name>
</gene>
<dbReference type="EMBL" id="AMZH03003614">
    <property type="protein sequence ID" value="RRT71785.1"/>
    <property type="molecule type" value="Genomic_DNA"/>
</dbReference>
<reference evidence="1 2" key="1">
    <citation type="journal article" date="2014" name="Agronomy (Basel)">
        <title>A Draft Genome Sequence for Ensete ventricosum, the Drought-Tolerant Tree Against Hunger.</title>
        <authorList>
            <person name="Harrison J."/>
            <person name="Moore K.A."/>
            <person name="Paszkiewicz K."/>
            <person name="Jones T."/>
            <person name="Grant M."/>
            <person name="Ambacheew D."/>
            <person name="Muzemil S."/>
            <person name="Studholme D.J."/>
        </authorList>
    </citation>
    <scope>NUCLEOTIDE SEQUENCE [LARGE SCALE GENOMIC DNA]</scope>
</reference>
<name>A0A427A6C3_ENSVE</name>
<proteinExistence type="predicted"/>
<dbReference type="Proteomes" id="UP000287651">
    <property type="component" value="Unassembled WGS sequence"/>
</dbReference>